<dbReference type="Pfam" id="PF13568">
    <property type="entry name" value="OMP_b-brl_2"/>
    <property type="match status" value="1"/>
</dbReference>
<sequence>MHVNRSSTNSQYTMHLNFSVRLFTLLTATIFFCHTVTYAQQRWSAGPRLGLNLSKFVGTGNDTRYAPGAVVGGFIMYSDIRHFGASLDVLYSQKGARQGAPATTIDRINYLELPLAFRYFLTLNGDFRPNIFVGPSLAFNLNNQQFKNSDIGLFAGLQLNWRAGNRQRFLIDGKYTYGLPDIYIGPGSNVIETHNSTFTLTLGYSFGIGRNY</sequence>
<name>A0ABP8MAW4_9BACT</name>
<dbReference type="InterPro" id="IPR025665">
    <property type="entry name" value="Beta-barrel_OMP_2"/>
</dbReference>
<dbReference type="Proteomes" id="UP001501175">
    <property type="component" value="Unassembled WGS sequence"/>
</dbReference>
<accession>A0ABP8MAW4</accession>
<dbReference type="InterPro" id="IPR011250">
    <property type="entry name" value="OMP/PagP_B-barrel"/>
</dbReference>
<protein>
    <recommendedName>
        <fullName evidence="1">Outer membrane protein beta-barrel domain-containing protein</fullName>
    </recommendedName>
</protein>
<evidence type="ECO:0000313" key="3">
    <source>
        <dbReference type="Proteomes" id="UP001501175"/>
    </source>
</evidence>
<dbReference type="EMBL" id="BAABHD010000002">
    <property type="protein sequence ID" value="GAA4446509.1"/>
    <property type="molecule type" value="Genomic_DNA"/>
</dbReference>
<organism evidence="2 3">
    <name type="scientific">Nibrella saemangeumensis</name>
    <dbReference type="NCBI Taxonomy" id="1084526"/>
    <lineage>
        <taxon>Bacteria</taxon>
        <taxon>Pseudomonadati</taxon>
        <taxon>Bacteroidota</taxon>
        <taxon>Cytophagia</taxon>
        <taxon>Cytophagales</taxon>
        <taxon>Spirosomataceae</taxon>
        <taxon>Nibrella</taxon>
    </lineage>
</organism>
<comment type="caution">
    <text evidence="2">The sequence shown here is derived from an EMBL/GenBank/DDBJ whole genome shotgun (WGS) entry which is preliminary data.</text>
</comment>
<gene>
    <name evidence="2" type="ORF">GCM10023189_01710</name>
</gene>
<evidence type="ECO:0000259" key="1">
    <source>
        <dbReference type="Pfam" id="PF13568"/>
    </source>
</evidence>
<feature type="domain" description="Outer membrane protein beta-barrel" evidence="1">
    <location>
        <begin position="39"/>
        <end position="182"/>
    </location>
</feature>
<keyword evidence="3" id="KW-1185">Reference proteome</keyword>
<evidence type="ECO:0000313" key="2">
    <source>
        <dbReference type="EMBL" id="GAA4446509.1"/>
    </source>
</evidence>
<reference evidence="3" key="1">
    <citation type="journal article" date="2019" name="Int. J. Syst. Evol. Microbiol.">
        <title>The Global Catalogue of Microorganisms (GCM) 10K type strain sequencing project: providing services to taxonomists for standard genome sequencing and annotation.</title>
        <authorList>
            <consortium name="The Broad Institute Genomics Platform"/>
            <consortium name="The Broad Institute Genome Sequencing Center for Infectious Disease"/>
            <person name="Wu L."/>
            <person name="Ma J."/>
        </authorList>
    </citation>
    <scope>NUCLEOTIDE SEQUENCE [LARGE SCALE GENOMIC DNA]</scope>
    <source>
        <strain evidence="3">JCM 17927</strain>
    </source>
</reference>
<dbReference type="SUPFAM" id="SSF56925">
    <property type="entry name" value="OMPA-like"/>
    <property type="match status" value="1"/>
</dbReference>
<proteinExistence type="predicted"/>